<keyword evidence="4" id="KW-1185">Reference proteome</keyword>
<feature type="compositionally biased region" description="Basic and acidic residues" evidence="2">
    <location>
        <begin position="492"/>
        <end position="501"/>
    </location>
</feature>
<feature type="region of interest" description="Disordered" evidence="2">
    <location>
        <begin position="481"/>
        <end position="501"/>
    </location>
</feature>
<evidence type="ECO:0000313" key="3">
    <source>
        <dbReference type="EMBL" id="OXY90227.1"/>
    </source>
</evidence>
<proteinExistence type="predicted"/>
<dbReference type="Proteomes" id="UP000215483">
    <property type="component" value="Unassembled WGS sequence"/>
</dbReference>
<evidence type="ECO:0000256" key="2">
    <source>
        <dbReference type="SAM" id="MobiDB-lite"/>
    </source>
</evidence>
<protein>
    <recommendedName>
        <fullName evidence="5">Tetratricopeptide repeat protein</fullName>
    </recommendedName>
</protein>
<dbReference type="InterPro" id="IPR019734">
    <property type="entry name" value="TPR_rpt"/>
</dbReference>
<comment type="caution">
    <text evidence="3">The sequence shown here is derived from an EMBL/GenBank/DDBJ whole genome shotgun (WGS) entry which is preliminary data.</text>
</comment>
<dbReference type="PANTHER" id="PTHR19959">
    <property type="entry name" value="KINESIN LIGHT CHAIN"/>
    <property type="match status" value="1"/>
</dbReference>
<gene>
    <name evidence="3" type="ORF">BEK98_35070</name>
</gene>
<feature type="region of interest" description="Disordered" evidence="2">
    <location>
        <begin position="106"/>
        <end position="129"/>
    </location>
</feature>
<dbReference type="Gene3D" id="1.25.40.10">
    <property type="entry name" value="Tetratricopeptide repeat domain"/>
    <property type="match status" value="5"/>
</dbReference>
<dbReference type="EMBL" id="MCGQ01000038">
    <property type="protein sequence ID" value="OXY90227.1"/>
    <property type="molecule type" value="Genomic_DNA"/>
</dbReference>
<dbReference type="SUPFAM" id="SSF48452">
    <property type="entry name" value="TPR-like"/>
    <property type="match status" value="4"/>
</dbReference>
<feature type="coiled-coil region" evidence="1">
    <location>
        <begin position="744"/>
        <end position="771"/>
    </location>
</feature>
<evidence type="ECO:0000256" key="1">
    <source>
        <dbReference type="SAM" id="Coils"/>
    </source>
</evidence>
<sequence length="1619" mass="171957">MVAVGSSEAQGSGYVVGPQLVLTSAHVVGPEGTPVKLFRPGRKLVYHGTVVWRGTPNGRDDAALARIDDPAWQPPAGRAEPWGRLGTWLPQQECQTWGVPKVAELKRPPASGNAQKGKGTPELKQLSGRINPGSGLVANRYVMDLSQTPPTWTDAEGSRSPWARLSGAALVCDEQIIGVMAVDPAHSGFGTLHAVPAYMLHRSDSFRSALKEYGADSTTLEVTEFRELGGVAGAGAGQQEETLLSPAALLEPSRQVVGFHGRGELLQRLEDWCAQDGPGVWLVHAPGGQGKTRLALQLQANLGRTGRKGPGAAKPRPWQVIWPGFDAPPEELDRLRHAVDPVLVVLDLAEIRVPQLDALLKAAADPMRAEPFKLLLLARTAGEWWQSARRGPGSGKHLLGAAEVTDLPALLPNPTAREAAYREALQAFADALPSVGPRPRADWAELAASITPPELRGSGWSNALTLHMTALADLLDAASKGSGSATEAAPGPDDRSRDTDDRSLDAEDRLLEHQTWYWEQAAVAHGLGLSRRSLKDAMAFAMLVEPADEQHGLALLSRVPALNGQTSDVLDRASHWIRALCPGDPGRPWGTLQPDRLAERLVGRRLLTRPHLATAVLDSPDLTDPQAARLLAFVTRAAGHPPLRETLAPQVTLMCGAHLPRLALPAMDAATQVEIPEPLIAALTHHAAAPDTTITELERLADHLPDSTYNLTELGVHLLERIADLHPAAKADAVDSPGPLTRGARRLFRARAVAQKRAAQARRELELSRRLRQLSKNRLEMGLRAEGLAAAQAAVDLLRPLVAEGLDGARAELAAALNNVSVGQSELGLRAEALTTATEAVDIAQAVVDAEAAPVGLSPHGPRRRLAQTLNTRAMAEGGLGRPEDARNSSECAAHHLREVVALGAEDADDALANNLLLLSNYRAATGHYEDALEAAEEAVKNYEELAAKHPDAYGVALAGCVGVHAQRLGELGRSEESLAATRRTVALRRRPAGERPRAHGSDLVNSLNSLALELGDAGLHDEAEEALGEAVELCESLVADEPGAFRDRQAMVLHNLANQRAERGDPDGAVSAARQAADLYAALEAEHPTAFQDDVAMSLATLAGCLAATGQHEEAVAHYLSAAETYRALAAEAPTSTNPGLALCLNNLAVQQRMLGQGEEALATVRETIELQRPLAEATPDAHLPGLSRYCMHEAVCLNFLGRQAETVAALQRAVDIDERLAEKSPARFEAQLVERLTMIGGLAGTCSLRPQGLRAVERALTIRRKRAEADGVLHDPQRAQLLQLLSNHLHNSGRYDECVDAAGEAVAIRRALAEQADGPESRVALAEALSNLGLRHAQAGLRPQAVPPLEEAEHELRRLGEQPSAAQKSALGTVRMLLTLSYLALGSAEAAQAAAEEAAEIFERLPVTSPADELNLAAALSGLGTVRSELGEPADGLALLDRGIEIARRPALGGAAPLLSFLGHQLTSSGTQLLRLPRRLEEAIETSEEAVAVAAPLAEEDPIPYEPQLIAAQANLGICLALAGRADEAVQLTAQALARVRPLAAASPTARALELGTALHAFAFARSHAGVEQAEAAAAAQEAVELLTRLAEQEPGFLRRALPEAQQTLGQLTARLT</sequence>
<dbReference type="SUPFAM" id="SSF50494">
    <property type="entry name" value="Trypsin-like serine proteases"/>
    <property type="match status" value="1"/>
</dbReference>
<accession>A0A233S3I4</accession>
<keyword evidence="1" id="KW-0175">Coiled coil</keyword>
<dbReference type="PANTHER" id="PTHR19959:SF119">
    <property type="entry name" value="FUNGAL LIPASE-LIKE DOMAIN-CONTAINING PROTEIN"/>
    <property type="match status" value="1"/>
</dbReference>
<reference evidence="3 4" key="1">
    <citation type="submission" date="2016-07" db="EMBL/GenBank/DDBJ databases">
        <title>Draft genome of Streptomyces diastatochromogenes.</title>
        <authorList>
            <person name="Podduturi R."/>
            <person name="Lukassen M.B."/>
            <person name="Clausen N."/>
            <person name="Nielsen J.L."/>
            <person name="Jorgensen N.O."/>
        </authorList>
    </citation>
    <scope>NUCLEOTIDE SEQUENCE [LARGE SCALE GENOMIC DNA]</scope>
    <source>
        <strain evidence="3 4">DSM 40608</strain>
    </source>
</reference>
<organism evidence="3 4">
    <name type="scientific">Streptomyces diastatochromogenes</name>
    <dbReference type="NCBI Taxonomy" id="42236"/>
    <lineage>
        <taxon>Bacteria</taxon>
        <taxon>Bacillati</taxon>
        <taxon>Actinomycetota</taxon>
        <taxon>Actinomycetes</taxon>
        <taxon>Kitasatosporales</taxon>
        <taxon>Streptomycetaceae</taxon>
        <taxon>Streptomyces</taxon>
    </lineage>
</organism>
<evidence type="ECO:0008006" key="5">
    <source>
        <dbReference type="Google" id="ProtNLM"/>
    </source>
</evidence>
<dbReference type="InterPro" id="IPR009003">
    <property type="entry name" value="Peptidase_S1_PA"/>
</dbReference>
<name>A0A233S3I4_STRDA</name>
<dbReference type="InterPro" id="IPR011990">
    <property type="entry name" value="TPR-like_helical_dom_sf"/>
</dbReference>
<evidence type="ECO:0000313" key="4">
    <source>
        <dbReference type="Proteomes" id="UP000215483"/>
    </source>
</evidence>
<dbReference type="SMART" id="SM00028">
    <property type="entry name" value="TPR"/>
    <property type="match status" value="8"/>
</dbReference>